<evidence type="ECO:0000313" key="1">
    <source>
        <dbReference type="EMBL" id="VDK44283.1"/>
    </source>
</evidence>
<dbReference type="Proteomes" id="UP000282613">
    <property type="component" value="Unassembled WGS sequence"/>
</dbReference>
<evidence type="ECO:0000313" key="3">
    <source>
        <dbReference type="WBParaSite" id="TASK_0000959901-mRNA-1"/>
    </source>
</evidence>
<sequence>MRQRVSERLCRVTKLLRCCKEGKLMHHDLTLASAWRRPGVGLASALVAGRSKVSESVGVWRGEISHRDDSVVLP</sequence>
<dbReference type="AlphaFoldDB" id="A0A0R3WFF6"/>
<protein>
    <submittedName>
        <fullName evidence="1 3">Uncharacterized protein</fullName>
    </submittedName>
</protein>
<keyword evidence="2" id="KW-1185">Reference proteome</keyword>
<reference evidence="3" key="1">
    <citation type="submission" date="2017-02" db="UniProtKB">
        <authorList>
            <consortium name="WormBaseParasite"/>
        </authorList>
    </citation>
    <scope>IDENTIFICATION</scope>
</reference>
<proteinExistence type="predicted"/>
<accession>A0A0R3WFF6</accession>
<organism evidence="3">
    <name type="scientific">Taenia asiatica</name>
    <name type="common">Asian tapeworm</name>
    <dbReference type="NCBI Taxonomy" id="60517"/>
    <lineage>
        <taxon>Eukaryota</taxon>
        <taxon>Metazoa</taxon>
        <taxon>Spiralia</taxon>
        <taxon>Lophotrochozoa</taxon>
        <taxon>Platyhelminthes</taxon>
        <taxon>Cestoda</taxon>
        <taxon>Eucestoda</taxon>
        <taxon>Cyclophyllidea</taxon>
        <taxon>Taeniidae</taxon>
        <taxon>Taenia</taxon>
    </lineage>
</organism>
<dbReference type="EMBL" id="UYRS01019273">
    <property type="protein sequence ID" value="VDK44283.1"/>
    <property type="molecule type" value="Genomic_DNA"/>
</dbReference>
<dbReference type="WBParaSite" id="TASK_0000959901-mRNA-1">
    <property type="protein sequence ID" value="TASK_0000959901-mRNA-1"/>
    <property type="gene ID" value="TASK_0000959901"/>
</dbReference>
<name>A0A0R3WFF6_TAEAS</name>
<reference evidence="1 2" key="2">
    <citation type="submission" date="2018-11" db="EMBL/GenBank/DDBJ databases">
        <authorList>
            <consortium name="Pathogen Informatics"/>
        </authorList>
    </citation>
    <scope>NUCLEOTIDE SEQUENCE [LARGE SCALE GENOMIC DNA]</scope>
</reference>
<gene>
    <name evidence="1" type="ORF">TASK_LOCUS9600</name>
</gene>
<evidence type="ECO:0000313" key="2">
    <source>
        <dbReference type="Proteomes" id="UP000282613"/>
    </source>
</evidence>